<dbReference type="SUPFAM" id="SSF53335">
    <property type="entry name" value="S-adenosyl-L-methionine-dependent methyltransferases"/>
    <property type="match status" value="1"/>
</dbReference>
<dbReference type="InterPro" id="IPR041698">
    <property type="entry name" value="Methyltransf_25"/>
</dbReference>
<dbReference type="Gene3D" id="3.40.50.150">
    <property type="entry name" value="Vaccinia Virus protein VP39"/>
    <property type="match status" value="1"/>
</dbReference>
<dbReference type="RefSeq" id="WP_170086391.1">
    <property type="nucleotide sequence ID" value="NZ_CP047972.1"/>
</dbReference>
<reference evidence="2 3" key="1">
    <citation type="submission" date="2020-04" db="EMBL/GenBank/DDBJ databases">
        <authorList>
            <person name="Hogendoorn C."/>
        </authorList>
    </citation>
    <scope>NUCLEOTIDE SEQUENCE [LARGE SCALE GENOMIC DNA]</scope>
    <source>
        <strain evidence="2">COOX1</strain>
    </source>
</reference>
<gene>
    <name evidence="2" type="ORF">COOX1_3073</name>
</gene>
<evidence type="ECO:0000259" key="1">
    <source>
        <dbReference type="Pfam" id="PF13649"/>
    </source>
</evidence>
<feature type="domain" description="Methyltransferase" evidence="1">
    <location>
        <begin position="49"/>
        <end position="143"/>
    </location>
</feature>
<dbReference type="InterPro" id="IPR029063">
    <property type="entry name" value="SAM-dependent_MTases_sf"/>
</dbReference>
<dbReference type="Proteomes" id="UP000502196">
    <property type="component" value="Chromosome"/>
</dbReference>
<name>A0A6F9EHJ1_9BACL</name>
<proteinExistence type="predicted"/>
<dbReference type="AlphaFoldDB" id="A0A6F9EHJ1"/>
<evidence type="ECO:0000313" key="2">
    <source>
        <dbReference type="EMBL" id="CAB3395762.1"/>
    </source>
</evidence>
<dbReference type="CDD" id="cd02440">
    <property type="entry name" value="AdoMet_MTases"/>
    <property type="match status" value="1"/>
</dbReference>
<sequence length="261" mass="29120">MVRGTMAAEVRFLQAIAPYYDAWMDWDRRLAEEIPFLERGLPTRGPVSILDAACGTGHRVRVLADRGYEVIGADGESTLVDRARELHGGIEVYPVSLAELTRAAKPGSMNLVVCGGNAAVLGRSRAELEQALSRMFDVLAPGGRLVMEMDNLAKVVRRKLRFLPLRRGRPANGEGEWLLLGEYEWNGTGILYHLLVLQRDSGGEWTMNVHSSEVLSLEHSDLVPMLRETGFNDIRLYSDYADGEFLPLESDRLIVTARRPE</sequence>
<dbReference type="Pfam" id="PF13649">
    <property type="entry name" value="Methyltransf_25"/>
    <property type="match status" value="1"/>
</dbReference>
<accession>A0A6F9EHJ1</accession>
<evidence type="ECO:0000313" key="3">
    <source>
        <dbReference type="Proteomes" id="UP000502196"/>
    </source>
</evidence>
<dbReference type="EMBL" id="LR792683">
    <property type="protein sequence ID" value="CAB3395762.1"/>
    <property type="molecule type" value="Genomic_DNA"/>
</dbReference>
<organism evidence="2 3">
    <name type="scientific">Kyrpidia spormannii</name>
    <dbReference type="NCBI Taxonomy" id="2055160"/>
    <lineage>
        <taxon>Bacteria</taxon>
        <taxon>Bacillati</taxon>
        <taxon>Bacillota</taxon>
        <taxon>Bacilli</taxon>
        <taxon>Bacillales</taxon>
        <taxon>Alicyclobacillaceae</taxon>
        <taxon>Kyrpidia</taxon>
    </lineage>
</organism>
<protein>
    <recommendedName>
        <fullName evidence="1">Methyltransferase domain-containing protein</fullName>
    </recommendedName>
</protein>